<feature type="compositionally biased region" description="Basic and acidic residues" evidence="2">
    <location>
        <begin position="9"/>
        <end position="22"/>
    </location>
</feature>
<dbReference type="CDD" id="cd00865">
    <property type="entry name" value="PEBP_bact_arch"/>
    <property type="match status" value="1"/>
</dbReference>
<protein>
    <submittedName>
        <fullName evidence="3">YbhB/YbcL family Raf kinase inhibitor-like protein</fullName>
    </submittedName>
</protein>
<evidence type="ECO:0000313" key="4">
    <source>
        <dbReference type="Proteomes" id="UP000294739"/>
    </source>
</evidence>
<dbReference type="OrthoDB" id="9797506at2"/>
<dbReference type="EMBL" id="SMKZ01000041">
    <property type="protein sequence ID" value="TDE01494.1"/>
    <property type="molecule type" value="Genomic_DNA"/>
</dbReference>
<dbReference type="InterPro" id="IPR005247">
    <property type="entry name" value="YbhB_YbcL/LppC-like"/>
</dbReference>
<sequence length="153" mass="16685">MHRTALRSSDFEDHGFIPDRHSRQGGNVSPALEWLGVPPDAVELLLLCEDPDAPGGSFLHWLVTGIDPHTAGVAEHRKPAAGREWPNGFGEIGWVGPAPPPGDPPHHYYFRLYALFEPVDLVDDPSVEDVYRAADAAMLDRGTLVGLYGRRGG</sequence>
<dbReference type="NCBIfam" id="TIGR00481">
    <property type="entry name" value="YbhB/YbcL family Raf kinase inhibitor-like protein"/>
    <property type="match status" value="1"/>
</dbReference>
<evidence type="ECO:0000256" key="1">
    <source>
        <dbReference type="ARBA" id="ARBA00007120"/>
    </source>
</evidence>
<name>A0A4R5CSU8_9ACTN</name>
<dbReference type="Pfam" id="PF01161">
    <property type="entry name" value="PBP"/>
    <property type="match status" value="1"/>
</dbReference>
<dbReference type="RefSeq" id="WP_131899028.1">
    <property type="nucleotide sequence ID" value="NZ_SMKZ01000041.1"/>
</dbReference>
<dbReference type="InterPro" id="IPR008914">
    <property type="entry name" value="PEBP"/>
</dbReference>
<organism evidence="3 4">
    <name type="scientific">Jiangella asiatica</name>
    <dbReference type="NCBI Taxonomy" id="2530372"/>
    <lineage>
        <taxon>Bacteria</taxon>
        <taxon>Bacillati</taxon>
        <taxon>Actinomycetota</taxon>
        <taxon>Actinomycetes</taxon>
        <taxon>Jiangellales</taxon>
        <taxon>Jiangellaceae</taxon>
        <taxon>Jiangella</taxon>
    </lineage>
</organism>
<dbReference type="Proteomes" id="UP000294739">
    <property type="component" value="Unassembled WGS sequence"/>
</dbReference>
<comment type="similarity">
    <text evidence="1">Belongs to the UPF0098 family.</text>
</comment>
<comment type="caution">
    <text evidence="3">The sequence shown here is derived from an EMBL/GenBank/DDBJ whole genome shotgun (WGS) entry which is preliminary data.</text>
</comment>
<evidence type="ECO:0000313" key="3">
    <source>
        <dbReference type="EMBL" id="TDE01494.1"/>
    </source>
</evidence>
<dbReference type="SUPFAM" id="SSF49777">
    <property type="entry name" value="PEBP-like"/>
    <property type="match status" value="1"/>
</dbReference>
<dbReference type="AlphaFoldDB" id="A0A4R5CSU8"/>
<feature type="region of interest" description="Disordered" evidence="2">
    <location>
        <begin position="1"/>
        <end position="24"/>
    </location>
</feature>
<dbReference type="Gene3D" id="3.90.280.10">
    <property type="entry name" value="PEBP-like"/>
    <property type="match status" value="1"/>
</dbReference>
<dbReference type="InterPro" id="IPR036610">
    <property type="entry name" value="PEBP-like_sf"/>
</dbReference>
<dbReference type="PANTHER" id="PTHR30289:SF1">
    <property type="entry name" value="PEBP (PHOSPHATIDYLETHANOLAMINE-BINDING PROTEIN) FAMILY PROTEIN"/>
    <property type="match status" value="1"/>
</dbReference>
<reference evidence="3 4" key="1">
    <citation type="submission" date="2019-03" db="EMBL/GenBank/DDBJ databases">
        <title>Draft genome sequences of novel Actinobacteria.</title>
        <authorList>
            <person name="Sahin N."/>
            <person name="Ay H."/>
            <person name="Saygin H."/>
        </authorList>
    </citation>
    <scope>NUCLEOTIDE SEQUENCE [LARGE SCALE GENOMIC DNA]</scope>
    <source>
        <strain evidence="3 4">5K138</strain>
    </source>
</reference>
<evidence type="ECO:0000256" key="2">
    <source>
        <dbReference type="SAM" id="MobiDB-lite"/>
    </source>
</evidence>
<gene>
    <name evidence="3" type="ORF">E1269_23230</name>
</gene>
<accession>A0A4R5CSU8</accession>
<dbReference type="InParanoid" id="A0A4R5CSU8"/>
<keyword evidence="4" id="KW-1185">Reference proteome</keyword>
<proteinExistence type="inferred from homology"/>
<dbReference type="PANTHER" id="PTHR30289">
    <property type="entry name" value="UNCHARACTERIZED PROTEIN YBCL-RELATED"/>
    <property type="match status" value="1"/>
</dbReference>